<dbReference type="Gene3D" id="3.40.1350.100">
    <property type="match status" value="1"/>
</dbReference>
<reference evidence="6 7" key="1">
    <citation type="journal article" date="2023" name="Commun. Biol.">
        <title>Genome analysis of Parmales, the sister group of diatoms, reveals the evolutionary specialization of diatoms from phago-mixotrophs to photoautotrophs.</title>
        <authorList>
            <person name="Ban H."/>
            <person name="Sato S."/>
            <person name="Yoshikawa S."/>
            <person name="Yamada K."/>
            <person name="Nakamura Y."/>
            <person name="Ichinomiya M."/>
            <person name="Sato N."/>
            <person name="Blanc-Mathieu R."/>
            <person name="Endo H."/>
            <person name="Kuwata A."/>
            <person name="Ogata H."/>
        </authorList>
    </citation>
    <scope>NUCLEOTIDE SEQUENCE [LARGE SCALE GENOMIC DNA]</scope>
</reference>
<evidence type="ECO:0000256" key="1">
    <source>
        <dbReference type="ARBA" id="ARBA00004229"/>
    </source>
</evidence>
<evidence type="ECO:0000256" key="5">
    <source>
        <dbReference type="SAM" id="SignalP"/>
    </source>
</evidence>
<comment type="subcellular location">
    <subcellularLocation>
        <location evidence="1">Plastid</location>
        <location evidence="1">Chloroplast</location>
    </subcellularLocation>
</comment>
<dbReference type="InterPro" id="IPR007378">
    <property type="entry name" value="Tic22-like"/>
</dbReference>
<evidence type="ECO:0000256" key="3">
    <source>
        <dbReference type="ARBA" id="ARBA00022640"/>
    </source>
</evidence>
<keyword evidence="5" id="KW-0732">Signal</keyword>
<feature type="region of interest" description="Disordered" evidence="4">
    <location>
        <begin position="338"/>
        <end position="364"/>
    </location>
</feature>
<evidence type="ECO:0000313" key="7">
    <source>
        <dbReference type="Proteomes" id="UP001165060"/>
    </source>
</evidence>
<dbReference type="EMBL" id="BRYB01001428">
    <property type="protein sequence ID" value="GMI25559.1"/>
    <property type="molecule type" value="Genomic_DNA"/>
</dbReference>
<sequence>MQPPHLPLLLLLLLSLLSPALSAPFLPQPPRAPFVSRGGALFGKGSSPAAAPPSPAAPSPEDSPEDSPTFPPMSEEECSSLLDKIPLYAVASPAGSTVVLKAPGSSKAMVHFYLSRRMANQTMHELVKAQPELELKLAVFRLGQVYFKVLKNETDAGARVVDVSSEQKEGAAGAAGADGAGGAGGGGEEAVEYRLVPDTRDLVGARMLLTIDGSDGEEMRAAGEMTDELARKALERAMTSERFNETHGNVPVFLIQQMRVKTQGEGGAEGKTMTPLYLSLADMVSTWQRFAGGSEEAAAAEPAIHIMDLDELVAGMRRGGKVDFSSVLLIPGDVMGQQQQQQQGGAKLPEKGMGGMGGQTLGDL</sequence>
<dbReference type="PANTHER" id="PTHR33926:SF4">
    <property type="entry name" value="PROTEIN TIC 22, CHLOROPLASTIC"/>
    <property type="match status" value="1"/>
</dbReference>
<keyword evidence="2" id="KW-0150">Chloroplast</keyword>
<organism evidence="6 7">
    <name type="scientific">Tetraparma gracilis</name>
    <dbReference type="NCBI Taxonomy" id="2962635"/>
    <lineage>
        <taxon>Eukaryota</taxon>
        <taxon>Sar</taxon>
        <taxon>Stramenopiles</taxon>
        <taxon>Ochrophyta</taxon>
        <taxon>Bolidophyceae</taxon>
        <taxon>Parmales</taxon>
        <taxon>Triparmaceae</taxon>
        <taxon>Tetraparma</taxon>
    </lineage>
</organism>
<feature type="compositionally biased region" description="Gly residues" evidence="4">
    <location>
        <begin position="176"/>
        <end position="187"/>
    </location>
</feature>
<accession>A0ABQ6MGD2</accession>
<gene>
    <name evidence="6" type="ORF">TeGR_g4486</name>
</gene>
<feature type="region of interest" description="Disordered" evidence="4">
    <location>
        <begin position="165"/>
        <end position="187"/>
    </location>
</feature>
<dbReference type="PANTHER" id="PTHR33926">
    <property type="entry name" value="PROTEIN TIC 22, CHLOROPLASTIC"/>
    <property type="match status" value="1"/>
</dbReference>
<name>A0ABQ6MGD2_9STRA</name>
<evidence type="ECO:0000256" key="4">
    <source>
        <dbReference type="SAM" id="MobiDB-lite"/>
    </source>
</evidence>
<comment type="caution">
    <text evidence="6">The sequence shown here is derived from an EMBL/GenBank/DDBJ whole genome shotgun (WGS) entry which is preliminary data.</text>
</comment>
<evidence type="ECO:0000256" key="2">
    <source>
        <dbReference type="ARBA" id="ARBA00022528"/>
    </source>
</evidence>
<keyword evidence="3" id="KW-0934">Plastid</keyword>
<proteinExistence type="predicted"/>
<protein>
    <submittedName>
        <fullName evidence="6">Uncharacterized protein</fullName>
    </submittedName>
</protein>
<dbReference type="Proteomes" id="UP001165060">
    <property type="component" value="Unassembled WGS sequence"/>
</dbReference>
<evidence type="ECO:0000313" key="6">
    <source>
        <dbReference type="EMBL" id="GMI25559.1"/>
    </source>
</evidence>
<feature type="chain" id="PRO_5046692050" evidence="5">
    <location>
        <begin position="23"/>
        <end position="364"/>
    </location>
</feature>
<feature type="signal peptide" evidence="5">
    <location>
        <begin position="1"/>
        <end position="22"/>
    </location>
</feature>
<keyword evidence="7" id="KW-1185">Reference proteome</keyword>
<feature type="region of interest" description="Disordered" evidence="4">
    <location>
        <begin position="45"/>
        <end position="76"/>
    </location>
</feature>
<feature type="compositionally biased region" description="Gly residues" evidence="4">
    <location>
        <begin position="352"/>
        <end position="364"/>
    </location>
</feature>